<dbReference type="Gene3D" id="1.25.10.10">
    <property type="entry name" value="Leucine-rich Repeat Variant"/>
    <property type="match status" value="1"/>
</dbReference>
<protein>
    <submittedName>
        <fullName evidence="1">Uncharacterized protein</fullName>
    </submittedName>
</protein>
<name>A0A3P8IWH4_9TREM</name>
<evidence type="ECO:0000313" key="2">
    <source>
        <dbReference type="Proteomes" id="UP000269396"/>
    </source>
</evidence>
<gene>
    <name evidence="1" type="ORF">SMTD_LOCUS12468</name>
</gene>
<dbReference type="Proteomes" id="UP000269396">
    <property type="component" value="Unassembled WGS sequence"/>
</dbReference>
<evidence type="ECO:0000313" key="1">
    <source>
        <dbReference type="EMBL" id="VDP61019.1"/>
    </source>
</evidence>
<dbReference type="AlphaFoldDB" id="A0A3P8IWH4"/>
<keyword evidence="2" id="KW-1185">Reference proteome</keyword>
<sequence>MLNNSMHNVVATAANALRNSALDPISCSLLGKYALNRIIQALDQHSCGIALNLHSNEYKTHLNKINTMNNNHNNNSYYNNNSEWQIPIQTSNVMNKSVCLTNHEYTQFGEENKSNIQKQCTTALLSLCCVIIHKKLENARRFVTLGGVEKCQELLKICLNNGHLTRFNCTEQLVNEDKTTQTVIKLIRQLLFMLWEFSELRPIYKLVCFWLFISVEDCNYSASFGKCSFREDQLDIFI</sequence>
<reference evidence="1 2" key="1">
    <citation type="submission" date="2018-11" db="EMBL/GenBank/DDBJ databases">
        <authorList>
            <consortium name="Pathogen Informatics"/>
        </authorList>
    </citation>
    <scope>NUCLEOTIDE SEQUENCE [LARGE SCALE GENOMIC DNA]</scope>
    <source>
        <strain>Denwood</strain>
        <strain evidence="2">Zambia</strain>
    </source>
</reference>
<accession>A0A3P8IWH4</accession>
<proteinExistence type="predicted"/>
<dbReference type="InterPro" id="IPR011989">
    <property type="entry name" value="ARM-like"/>
</dbReference>
<dbReference type="EMBL" id="UZAL01032470">
    <property type="protein sequence ID" value="VDP61019.1"/>
    <property type="molecule type" value="Genomic_DNA"/>
</dbReference>
<organism evidence="1 2">
    <name type="scientific">Schistosoma mattheei</name>
    <dbReference type="NCBI Taxonomy" id="31246"/>
    <lineage>
        <taxon>Eukaryota</taxon>
        <taxon>Metazoa</taxon>
        <taxon>Spiralia</taxon>
        <taxon>Lophotrochozoa</taxon>
        <taxon>Platyhelminthes</taxon>
        <taxon>Trematoda</taxon>
        <taxon>Digenea</taxon>
        <taxon>Strigeidida</taxon>
        <taxon>Schistosomatoidea</taxon>
        <taxon>Schistosomatidae</taxon>
        <taxon>Schistosoma</taxon>
    </lineage>
</organism>